<dbReference type="EMBL" id="UNQJ01000001">
    <property type="protein sequence ID" value="SYZ32269.1"/>
    <property type="molecule type" value="Genomic_DNA"/>
</dbReference>
<evidence type="ECO:0000256" key="6">
    <source>
        <dbReference type="ARBA" id="ARBA00023277"/>
    </source>
</evidence>
<evidence type="ECO:0000259" key="7">
    <source>
        <dbReference type="SMART" id="SM00934"/>
    </source>
</evidence>
<keyword evidence="5" id="KW-0456">Lyase</keyword>
<evidence type="ECO:0000313" key="9">
    <source>
        <dbReference type="Proteomes" id="UP000263928"/>
    </source>
</evidence>
<dbReference type="Proteomes" id="UP000263928">
    <property type="component" value="Unassembled WGS sequence"/>
</dbReference>
<comment type="catalytic activity">
    <reaction evidence="1">
        <text>D-ribulose 5-phosphate + formaldehyde = D-arabino-hex-3-ulose 6-phosphate</text>
        <dbReference type="Rhea" id="RHEA:25201"/>
        <dbReference type="ChEBI" id="CHEBI:16842"/>
        <dbReference type="ChEBI" id="CHEBI:58121"/>
        <dbReference type="ChEBI" id="CHEBI:58542"/>
        <dbReference type="EC" id="4.1.2.43"/>
    </reaction>
</comment>
<evidence type="ECO:0000256" key="1">
    <source>
        <dbReference type="ARBA" id="ARBA00000718"/>
    </source>
</evidence>
<dbReference type="SUPFAM" id="SSF51366">
    <property type="entry name" value="Ribulose-phoshate binding barrel"/>
    <property type="match status" value="1"/>
</dbReference>
<sequence>MKLQLALDDLDFDDATELISTVQEFIDIIEVGTPMITRYGMEPVRRYHTEFPHLEILADTKIMDVGAYVAALAFEAGADYCTVLSVTDISTIKGCVEMAATHGRNVYVDMICQPDIPARVAELEDIGVCHFGVHTGVDQQAQGRTPLDDLSVLTECTKHSMIAVAGGISPTTILSYAKLGPEVIVVGSGITHSENPVTAASSMREALHTVSS</sequence>
<keyword evidence="9" id="KW-1185">Reference proteome</keyword>
<gene>
    <name evidence="8" type="ORF">PROPAUS_0144</name>
</gene>
<feature type="domain" description="Orotidine 5'-phosphate decarboxylase" evidence="7">
    <location>
        <begin position="2"/>
        <end position="203"/>
    </location>
</feature>
<evidence type="ECO:0000256" key="2">
    <source>
        <dbReference type="ARBA" id="ARBA00005014"/>
    </source>
</evidence>
<dbReference type="AlphaFoldDB" id="A0A383S4H5"/>
<dbReference type="InterPro" id="IPR017553">
    <property type="entry name" value="3-hexulose-6-phosphate_synth"/>
</dbReference>
<reference evidence="9" key="1">
    <citation type="submission" date="2018-08" db="EMBL/GenBank/DDBJ databases">
        <authorList>
            <person name="Hornung B."/>
        </authorList>
    </citation>
    <scope>NUCLEOTIDE SEQUENCE [LARGE SCALE GENOMIC DNA]</scope>
</reference>
<name>A0A383S4H5_9ACTN</name>
<comment type="pathway">
    <text evidence="2">One-carbon metabolism; formaldehyde assimilation via RuMP pathway; D-fructose 6-phosphate from D-ribulose 5-phosphate and formaldehyde: step 1/2.</text>
</comment>
<dbReference type="RefSeq" id="WP_119160644.1">
    <property type="nucleotide sequence ID" value="NZ_LR134442.1"/>
</dbReference>
<evidence type="ECO:0000313" key="8">
    <source>
        <dbReference type="EMBL" id="SYZ32269.1"/>
    </source>
</evidence>
<dbReference type="InterPro" id="IPR001754">
    <property type="entry name" value="OMPdeCOase_dom"/>
</dbReference>
<evidence type="ECO:0000256" key="5">
    <source>
        <dbReference type="ARBA" id="ARBA00023239"/>
    </source>
</evidence>
<dbReference type="GO" id="GO:0033982">
    <property type="term" value="F:3-dehydro-L-gulonate-6-phosphate decarboxylase activity"/>
    <property type="evidence" value="ECO:0007669"/>
    <property type="project" value="TreeGrafter"/>
</dbReference>
<dbReference type="PANTHER" id="PTHR35039">
    <property type="entry name" value="3-KETO-L-GULONATE-6-PHOSPHATE DECARBOXYLASE SGBH-RELATED"/>
    <property type="match status" value="1"/>
</dbReference>
<dbReference type="SMART" id="SM00934">
    <property type="entry name" value="OMPdecase"/>
    <property type="match status" value="1"/>
</dbReference>
<dbReference type="FunFam" id="3.20.20.70:FF:000022">
    <property type="entry name" value="3-keto-L-gulonate-6-phosphate decarboxylase UlaD"/>
    <property type="match status" value="1"/>
</dbReference>
<organism evidence="8 9">
    <name type="scientific">Propionibacterium australiense</name>
    <dbReference type="NCBI Taxonomy" id="119981"/>
    <lineage>
        <taxon>Bacteria</taxon>
        <taxon>Bacillati</taxon>
        <taxon>Actinomycetota</taxon>
        <taxon>Actinomycetes</taxon>
        <taxon>Propionibacteriales</taxon>
        <taxon>Propionibacteriaceae</taxon>
        <taxon>Propionibacterium</taxon>
    </lineage>
</organism>
<evidence type="ECO:0000256" key="4">
    <source>
        <dbReference type="ARBA" id="ARBA00012890"/>
    </source>
</evidence>
<evidence type="ECO:0000256" key="3">
    <source>
        <dbReference type="ARBA" id="ARBA00006350"/>
    </source>
</evidence>
<dbReference type="InterPro" id="IPR013785">
    <property type="entry name" value="Aldolase_TIM"/>
</dbReference>
<proteinExistence type="inferred from homology"/>
<dbReference type="InterPro" id="IPR011060">
    <property type="entry name" value="RibuloseP-bd_barrel"/>
</dbReference>
<accession>A0A383S4H5</accession>
<comment type="similarity">
    <text evidence="3">Belongs to the HPS/KGPDC family. HPS subfamily.</text>
</comment>
<dbReference type="NCBIfam" id="TIGR03128">
    <property type="entry name" value="RuMP_HxlA"/>
    <property type="match status" value="1"/>
</dbReference>
<protein>
    <recommendedName>
        <fullName evidence="4">3-hexulose-6-phosphate synthase</fullName>
        <ecNumber evidence="4">4.1.2.43</ecNumber>
    </recommendedName>
</protein>
<dbReference type="Gene3D" id="3.20.20.70">
    <property type="entry name" value="Aldolase class I"/>
    <property type="match status" value="1"/>
</dbReference>
<dbReference type="GO" id="GO:0004590">
    <property type="term" value="F:orotidine-5'-phosphate decarboxylase activity"/>
    <property type="evidence" value="ECO:0007669"/>
    <property type="project" value="InterPro"/>
</dbReference>
<dbReference type="EC" id="4.1.2.43" evidence="4"/>
<dbReference type="PANTHER" id="PTHR35039:SF3">
    <property type="entry name" value="3-KETO-L-GULONATE-6-PHOSPHATE DECARBOXYLASE SGBH-RELATED"/>
    <property type="match status" value="1"/>
</dbReference>
<dbReference type="Pfam" id="PF00215">
    <property type="entry name" value="OMPdecase"/>
    <property type="match status" value="1"/>
</dbReference>
<keyword evidence="6" id="KW-0119">Carbohydrate metabolism</keyword>
<dbReference type="GO" id="GO:0043801">
    <property type="term" value="F:hexulose-6-phosphate synthase activity"/>
    <property type="evidence" value="ECO:0007669"/>
    <property type="project" value="UniProtKB-EC"/>
</dbReference>
<dbReference type="GO" id="GO:0019854">
    <property type="term" value="P:L-ascorbic acid catabolic process"/>
    <property type="evidence" value="ECO:0007669"/>
    <property type="project" value="TreeGrafter"/>
</dbReference>
<dbReference type="GO" id="GO:0006207">
    <property type="term" value="P:'de novo' pyrimidine nucleobase biosynthetic process"/>
    <property type="evidence" value="ECO:0007669"/>
    <property type="project" value="InterPro"/>
</dbReference>